<sequence>MSRGKLIWLRKALHAVHKGGTLLPRCTSRTGVRSRKRRRALRRKVRQRTDSFARLGIVGTFASTSGKSIMGKIVLFFGLVTGAAIFMVALIGAPAGSEVAAHEAQPATGCHVEQFALDEGYGVSRQIARHVCPGT</sequence>
<comment type="caution">
    <text evidence="2">The sequence shown here is derived from an EMBL/GenBank/DDBJ whole genome shotgun (WGS) entry which is preliminary data.</text>
</comment>
<protein>
    <submittedName>
        <fullName evidence="2">Uncharacterized protein</fullName>
    </submittedName>
</protein>
<accession>A0A3D9YUK2</accession>
<keyword evidence="1" id="KW-1133">Transmembrane helix</keyword>
<proteinExistence type="predicted"/>
<evidence type="ECO:0000313" key="3">
    <source>
        <dbReference type="Proteomes" id="UP000256900"/>
    </source>
</evidence>
<dbReference type="EMBL" id="QUMO01000003">
    <property type="protein sequence ID" value="REF86260.1"/>
    <property type="molecule type" value="Genomic_DNA"/>
</dbReference>
<gene>
    <name evidence="2" type="ORF">DES32_2309</name>
</gene>
<evidence type="ECO:0000313" key="2">
    <source>
        <dbReference type="EMBL" id="REF86260.1"/>
    </source>
</evidence>
<dbReference type="Proteomes" id="UP000256900">
    <property type="component" value="Unassembled WGS sequence"/>
</dbReference>
<organism evidence="2 3">
    <name type="scientific">Methylovirgula ligni</name>
    <dbReference type="NCBI Taxonomy" id="569860"/>
    <lineage>
        <taxon>Bacteria</taxon>
        <taxon>Pseudomonadati</taxon>
        <taxon>Pseudomonadota</taxon>
        <taxon>Alphaproteobacteria</taxon>
        <taxon>Hyphomicrobiales</taxon>
        <taxon>Beijerinckiaceae</taxon>
        <taxon>Methylovirgula</taxon>
    </lineage>
</organism>
<keyword evidence="1" id="KW-0472">Membrane</keyword>
<keyword evidence="1" id="KW-0812">Transmembrane</keyword>
<reference evidence="2 3" key="1">
    <citation type="submission" date="2018-08" db="EMBL/GenBank/DDBJ databases">
        <title>Genomic Encyclopedia of Type Strains, Phase IV (KMG-IV): sequencing the most valuable type-strain genomes for metagenomic binning, comparative biology and taxonomic classification.</title>
        <authorList>
            <person name="Goeker M."/>
        </authorList>
    </citation>
    <scope>NUCLEOTIDE SEQUENCE [LARGE SCALE GENOMIC DNA]</scope>
    <source>
        <strain evidence="2 3">BW863</strain>
    </source>
</reference>
<feature type="transmembrane region" description="Helical" evidence="1">
    <location>
        <begin position="73"/>
        <end position="93"/>
    </location>
</feature>
<name>A0A3D9YUK2_9HYPH</name>
<evidence type="ECO:0000256" key="1">
    <source>
        <dbReference type="SAM" id="Phobius"/>
    </source>
</evidence>
<dbReference type="AlphaFoldDB" id="A0A3D9YUK2"/>
<keyword evidence="3" id="KW-1185">Reference proteome</keyword>